<evidence type="ECO:0000313" key="2">
    <source>
        <dbReference type="EMBL" id="RZS71467.1"/>
    </source>
</evidence>
<accession>A0A4Q7MSA0</accession>
<dbReference type="PANTHER" id="PTHR36503:SF2">
    <property type="entry name" value="BLR2408 PROTEIN"/>
    <property type="match status" value="1"/>
</dbReference>
<evidence type="ECO:0000313" key="3">
    <source>
        <dbReference type="Proteomes" id="UP000293874"/>
    </source>
</evidence>
<protein>
    <recommendedName>
        <fullName evidence="1">VOC domain-containing protein</fullName>
    </recommendedName>
</protein>
<evidence type="ECO:0000259" key="1">
    <source>
        <dbReference type="PROSITE" id="PS51819"/>
    </source>
</evidence>
<dbReference type="AlphaFoldDB" id="A0A4Q7MSA0"/>
<dbReference type="SUPFAM" id="SSF54593">
    <property type="entry name" value="Glyoxalase/Bleomycin resistance protein/Dihydroxybiphenyl dioxygenase"/>
    <property type="match status" value="1"/>
</dbReference>
<gene>
    <name evidence="2" type="ORF">EV199_3370</name>
</gene>
<dbReference type="OrthoDB" id="9798430at2"/>
<keyword evidence="3" id="KW-1185">Reference proteome</keyword>
<dbReference type="Gene3D" id="3.10.180.10">
    <property type="entry name" value="2,3-Dihydroxybiphenyl 1,2-Dioxygenase, domain 1"/>
    <property type="match status" value="1"/>
</dbReference>
<dbReference type="PROSITE" id="PS51819">
    <property type="entry name" value="VOC"/>
    <property type="match status" value="1"/>
</dbReference>
<proteinExistence type="predicted"/>
<dbReference type="RefSeq" id="WP_130541968.1">
    <property type="nucleotide sequence ID" value="NZ_CP042431.1"/>
</dbReference>
<dbReference type="InterPro" id="IPR029068">
    <property type="entry name" value="Glyas_Bleomycin-R_OHBP_Dase"/>
</dbReference>
<dbReference type="InterPro" id="IPR004360">
    <property type="entry name" value="Glyas_Fos-R_dOase_dom"/>
</dbReference>
<feature type="domain" description="VOC" evidence="1">
    <location>
        <begin position="3"/>
        <end position="127"/>
    </location>
</feature>
<name>A0A4Q7MSA0_9BACT</name>
<dbReference type="EMBL" id="SGXA01000002">
    <property type="protein sequence ID" value="RZS71467.1"/>
    <property type="molecule type" value="Genomic_DNA"/>
</dbReference>
<reference evidence="2 3" key="1">
    <citation type="submission" date="2019-02" db="EMBL/GenBank/DDBJ databases">
        <title>Genomic Encyclopedia of Type Strains, Phase IV (KMG-IV): sequencing the most valuable type-strain genomes for metagenomic binning, comparative biology and taxonomic classification.</title>
        <authorList>
            <person name="Goeker M."/>
        </authorList>
    </citation>
    <scope>NUCLEOTIDE SEQUENCE [LARGE SCALE GENOMIC DNA]</scope>
    <source>
        <strain evidence="2 3">DSM 18116</strain>
    </source>
</reference>
<dbReference type="Pfam" id="PF00903">
    <property type="entry name" value="Glyoxalase"/>
    <property type="match status" value="1"/>
</dbReference>
<dbReference type="Proteomes" id="UP000293874">
    <property type="component" value="Unassembled WGS sequence"/>
</dbReference>
<dbReference type="PANTHER" id="PTHR36503">
    <property type="entry name" value="BLR2520 PROTEIN"/>
    <property type="match status" value="1"/>
</dbReference>
<organism evidence="2 3">
    <name type="scientific">Pseudobacter ginsenosidimutans</name>
    <dbReference type="NCBI Taxonomy" id="661488"/>
    <lineage>
        <taxon>Bacteria</taxon>
        <taxon>Pseudomonadati</taxon>
        <taxon>Bacteroidota</taxon>
        <taxon>Chitinophagia</taxon>
        <taxon>Chitinophagales</taxon>
        <taxon>Chitinophagaceae</taxon>
        <taxon>Pseudobacter</taxon>
    </lineage>
</organism>
<dbReference type="InterPro" id="IPR037523">
    <property type="entry name" value="VOC_core"/>
</dbReference>
<comment type="caution">
    <text evidence="2">The sequence shown here is derived from an EMBL/GenBank/DDBJ whole genome shotgun (WGS) entry which is preliminary data.</text>
</comment>
<sequence>MVQQIFVNLPVKDLNKTKEFFANLGFTFNEQFTNEAAACMILGENIYAMLLVEPFFQSFLNKEVGDPAKSAQGIYALAVGSRAEVDQLADKALATGGTFTKEPQDHGWMYGRSFADINGHQWEVLYMDESAIPEDVANSESQNN</sequence>